<name>A0ABY1JDT7_9BACT</name>
<dbReference type="InterPro" id="IPR004260">
    <property type="entry name" value="Pyr-dimer_DNA_glycosylase"/>
</dbReference>
<evidence type="ECO:0000313" key="2">
    <source>
        <dbReference type="Proteomes" id="UP000185093"/>
    </source>
</evidence>
<dbReference type="Pfam" id="PF03013">
    <property type="entry name" value="Pyr_excise"/>
    <property type="match status" value="1"/>
</dbReference>
<evidence type="ECO:0000313" key="1">
    <source>
        <dbReference type="EMBL" id="SIN70246.1"/>
    </source>
</evidence>
<dbReference type="Proteomes" id="UP000185093">
    <property type="component" value="Unassembled WGS sequence"/>
</dbReference>
<protein>
    <submittedName>
        <fullName evidence="1">Pyrimidine dimer DNA glycosylase /DNA-(Apurinic or apyrimidinic site) lyase</fullName>
    </submittedName>
</protein>
<dbReference type="EMBL" id="FSQZ01000001">
    <property type="protein sequence ID" value="SIN70246.1"/>
    <property type="molecule type" value="Genomic_DNA"/>
</dbReference>
<dbReference type="RefSeq" id="WP_074199675.1">
    <property type="nucleotide sequence ID" value="NZ_FSQZ01000001.1"/>
</dbReference>
<organism evidence="1 2">
    <name type="scientific">Acetomicrobium flavidum</name>
    <dbReference type="NCBI Taxonomy" id="49896"/>
    <lineage>
        <taxon>Bacteria</taxon>
        <taxon>Thermotogati</taxon>
        <taxon>Synergistota</taxon>
        <taxon>Synergistia</taxon>
        <taxon>Synergistales</taxon>
        <taxon>Acetomicrobiaceae</taxon>
        <taxon>Acetomicrobium</taxon>
    </lineage>
</organism>
<reference evidence="1 2" key="1">
    <citation type="submission" date="2016-11" db="EMBL/GenBank/DDBJ databases">
        <authorList>
            <person name="Varghese N."/>
            <person name="Submissions S."/>
        </authorList>
    </citation>
    <scope>NUCLEOTIDE SEQUENCE [LARGE SCALE GENOMIC DNA]</scope>
    <source>
        <strain evidence="1 2">DSM 20664</strain>
    </source>
</reference>
<keyword evidence="1" id="KW-0456">Lyase</keyword>
<gene>
    <name evidence="1" type="ORF">SAMN05444368_1317</name>
</gene>
<sequence length="143" mass="16480">MRIWSLHPRYLDSKGLVALWREGLLAKAVLEGKTRGYVHHPQLARFRAQPDPVGAINAYLHFVLLEGRARNYCFDENKLLPVERCQLISVTDGQICYEWKHLLAKLKTRVISRYSLLCSIKVPDVHPLMKVVPGPVEPWEAIR</sequence>
<proteinExistence type="predicted"/>
<dbReference type="GO" id="GO:0016829">
    <property type="term" value="F:lyase activity"/>
    <property type="evidence" value="ECO:0007669"/>
    <property type="project" value="UniProtKB-KW"/>
</dbReference>
<comment type="caution">
    <text evidence="1">The sequence shown here is derived from an EMBL/GenBank/DDBJ whole genome shotgun (WGS) entry which is preliminary data.</text>
</comment>
<keyword evidence="2" id="KW-1185">Reference proteome</keyword>
<accession>A0ABY1JDT7</accession>